<feature type="transmembrane region" description="Helical" evidence="1">
    <location>
        <begin position="39"/>
        <end position="61"/>
    </location>
</feature>
<dbReference type="Gramene" id="PVH34889">
    <property type="protein sequence ID" value="PVH34889"/>
    <property type="gene ID" value="PAHAL_7G056200"/>
</dbReference>
<keyword evidence="1" id="KW-0472">Membrane</keyword>
<keyword evidence="1" id="KW-1133">Transmembrane helix</keyword>
<keyword evidence="1" id="KW-0812">Transmembrane</keyword>
<sequence>MRASQGEYLCNNDFFHTNKIWKSETVLNKTVANMQRELILSQAIMGIYRICALTPYLGIFIK</sequence>
<dbReference type="EMBL" id="CM008052">
    <property type="protein sequence ID" value="PVH34889.1"/>
    <property type="molecule type" value="Genomic_DNA"/>
</dbReference>
<proteinExistence type="predicted"/>
<reference evidence="2" key="1">
    <citation type="submission" date="2018-04" db="EMBL/GenBank/DDBJ databases">
        <title>WGS assembly of Panicum hallii.</title>
        <authorList>
            <person name="Lovell J."/>
            <person name="Jenkins J."/>
            <person name="Lowry D."/>
            <person name="Mamidi S."/>
            <person name="Sreedasyam A."/>
            <person name="Weng X."/>
            <person name="Barry K."/>
            <person name="Bonette J."/>
            <person name="Campitelli B."/>
            <person name="Daum C."/>
            <person name="Gordon S."/>
            <person name="Gould B."/>
            <person name="Lipzen A."/>
            <person name="Macqueen A."/>
            <person name="Palacio-Mejia J."/>
            <person name="Plott C."/>
            <person name="Shakirov E."/>
            <person name="Shu S."/>
            <person name="Yoshinaga Y."/>
            <person name="Zane M."/>
            <person name="Rokhsar D."/>
            <person name="Grimwood J."/>
            <person name="Schmutz J."/>
            <person name="Juenger T."/>
        </authorList>
    </citation>
    <scope>NUCLEOTIDE SEQUENCE [LARGE SCALE GENOMIC DNA]</scope>
    <source>
        <strain evidence="2">FIL2</strain>
    </source>
</reference>
<name>A0A2T8IB48_9POAL</name>
<evidence type="ECO:0000313" key="2">
    <source>
        <dbReference type="EMBL" id="PVH34889.1"/>
    </source>
</evidence>
<protein>
    <submittedName>
        <fullName evidence="2">Uncharacterized protein</fullName>
    </submittedName>
</protein>
<dbReference type="AlphaFoldDB" id="A0A2T8IB48"/>
<evidence type="ECO:0000256" key="1">
    <source>
        <dbReference type="SAM" id="Phobius"/>
    </source>
</evidence>
<accession>A0A2T8IB48</accession>
<dbReference type="Proteomes" id="UP000243499">
    <property type="component" value="Chromosome 7"/>
</dbReference>
<organism evidence="2">
    <name type="scientific">Panicum hallii</name>
    <dbReference type="NCBI Taxonomy" id="206008"/>
    <lineage>
        <taxon>Eukaryota</taxon>
        <taxon>Viridiplantae</taxon>
        <taxon>Streptophyta</taxon>
        <taxon>Embryophyta</taxon>
        <taxon>Tracheophyta</taxon>
        <taxon>Spermatophyta</taxon>
        <taxon>Magnoliopsida</taxon>
        <taxon>Liliopsida</taxon>
        <taxon>Poales</taxon>
        <taxon>Poaceae</taxon>
        <taxon>PACMAD clade</taxon>
        <taxon>Panicoideae</taxon>
        <taxon>Panicodae</taxon>
        <taxon>Paniceae</taxon>
        <taxon>Panicinae</taxon>
        <taxon>Panicum</taxon>
        <taxon>Panicum sect. Panicum</taxon>
    </lineage>
</organism>
<gene>
    <name evidence="2" type="ORF">PAHAL_7G056200</name>
</gene>